<feature type="region of interest" description="Disordered" evidence="1">
    <location>
        <begin position="297"/>
        <end position="616"/>
    </location>
</feature>
<dbReference type="InterPro" id="IPR031606">
    <property type="entry name" value="Kch1/2"/>
</dbReference>
<feature type="transmembrane region" description="Helical" evidence="2">
    <location>
        <begin position="79"/>
        <end position="97"/>
    </location>
</feature>
<feature type="compositionally biased region" description="Polar residues" evidence="1">
    <location>
        <begin position="366"/>
        <end position="378"/>
    </location>
</feature>
<dbReference type="PANTHER" id="PTHR36424">
    <property type="entry name" value="PHEROMONE-REGULATED MEMBRANE PROTEIN 6"/>
    <property type="match status" value="1"/>
</dbReference>
<dbReference type="GO" id="GO:0005886">
    <property type="term" value="C:plasma membrane"/>
    <property type="evidence" value="ECO:0007669"/>
    <property type="project" value="InterPro"/>
</dbReference>
<dbReference type="AlphaFoldDB" id="A0A4P7NC80"/>
<accession>A0A4P7NC80</accession>
<dbReference type="PANTHER" id="PTHR36424:SF1">
    <property type="entry name" value="LOW AFFINITY K(+) TRANSPORTER 1-RELATED"/>
    <property type="match status" value="1"/>
</dbReference>
<sequence>MGCGGRKHQVEIRPEQKWEYISLNDFKSTSCLTPFAYTYLWISLCISMAVYGVDSFTAVQLLAFNQWPGQVRPAIDFDISKWIFAVCIILSFLNLGYEHVRAQKVIRRGSVAESYLDNLAVRLQSIRIGGGKGYKRFLVFAELTKSKKGAEYLALFTYFSFQSWFRVIVCSGPRQVVNAVTLYAFYQAQDLTPKGTDVGNTLLDFFNKIKFQAEQNPVLALILSGMVFTLLIWALAMLALIAAVLCWVLFLWSYIPSEDGSLSNYCARKANKRLMAIVAAKVNKGIAEEERRRKKAELKAAKKAGERPPEDIKPTLPDVGDDKLPTFPSLSRADTMTTLPPYASRPGTPGSIELNSLDQKRPMPSRQGTMNSSYSSRQPLIGAAAEFGRSASPAPSIPSTNYSGRTYGGQPPMSRMQSNASSMSRAYTASPAPFSSDTVPALPRPGYQRNQPGGPPSRFDSYDDYSSGRASPAPSMYPSRGPGGPNMPPRSATAPIPPRGPDAYDDYSNGRASPAPSMYPPRGPGGPNGRASPAPSMYNPPRAPPQRSATGPMPPRGPGFPPQRNMTAPAPGPEDPYDYNTRPPTSSSQAPPRGAFGNGWNSDLENQRGGPGGPRY</sequence>
<feature type="compositionally biased region" description="Polar residues" evidence="1">
    <location>
        <begin position="328"/>
        <end position="338"/>
    </location>
</feature>
<proteinExistence type="predicted"/>
<organism evidence="3 4">
    <name type="scientific">Pyricularia oryzae</name>
    <name type="common">Rice blast fungus</name>
    <name type="synonym">Magnaporthe oryzae</name>
    <dbReference type="NCBI Taxonomy" id="318829"/>
    <lineage>
        <taxon>Eukaryota</taxon>
        <taxon>Fungi</taxon>
        <taxon>Dikarya</taxon>
        <taxon>Ascomycota</taxon>
        <taxon>Pezizomycotina</taxon>
        <taxon>Sordariomycetes</taxon>
        <taxon>Sordariomycetidae</taxon>
        <taxon>Magnaporthales</taxon>
        <taxon>Pyriculariaceae</taxon>
        <taxon>Pyricularia</taxon>
    </lineage>
</organism>
<keyword evidence="2" id="KW-0812">Transmembrane</keyword>
<feature type="compositionally biased region" description="Basic and acidic residues" evidence="1">
    <location>
        <begin position="297"/>
        <end position="313"/>
    </location>
</feature>
<dbReference type="Pfam" id="PF16944">
    <property type="entry name" value="KCH"/>
    <property type="match status" value="1"/>
</dbReference>
<feature type="transmembrane region" description="Helical" evidence="2">
    <location>
        <begin position="219"/>
        <end position="252"/>
    </location>
</feature>
<evidence type="ECO:0000256" key="2">
    <source>
        <dbReference type="SAM" id="Phobius"/>
    </source>
</evidence>
<protein>
    <submittedName>
        <fullName evidence="3">Uncharacterized protein</fullName>
    </submittedName>
</protein>
<keyword evidence="2" id="KW-1133">Transmembrane helix</keyword>
<dbReference type="Proteomes" id="UP000294847">
    <property type="component" value="Chromosome 3"/>
</dbReference>
<keyword evidence="2" id="KW-0472">Membrane</keyword>
<feature type="compositionally biased region" description="Polar residues" evidence="1">
    <location>
        <begin position="415"/>
        <end position="438"/>
    </location>
</feature>
<gene>
    <name evidence="3" type="ORF">PoMZ_04232</name>
</gene>
<evidence type="ECO:0000313" key="4">
    <source>
        <dbReference type="Proteomes" id="UP000294847"/>
    </source>
</evidence>
<dbReference type="EMBL" id="CP034206">
    <property type="protein sequence ID" value="QBZ59271.1"/>
    <property type="molecule type" value="Genomic_DNA"/>
</dbReference>
<dbReference type="GO" id="GO:0015079">
    <property type="term" value="F:potassium ion transmembrane transporter activity"/>
    <property type="evidence" value="ECO:0007669"/>
    <property type="project" value="InterPro"/>
</dbReference>
<name>A0A4P7NC80_PYROR</name>
<evidence type="ECO:0000313" key="3">
    <source>
        <dbReference type="EMBL" id="QBZ59271.1"/>
    </source>
</evidence>
<feature type="compositionally biased region" description="Pro residues" evidence="1">
    <location>
        <begin position="552"/>
        <end position="561"/>
    </location>
</feature>
<reference evidence="3 4" key="1">
    <citation type="journal article" date="2019" name="Mol. Biol. Evol.">
        <title>Blast fungal genomes show frequent chromosomal changes, gene gains and losses, and effector gene turnover.</title>
        <authorList>
            <person name="Gomez Luciano L.B."/>
            <person name="Jason Tsai I."/>
            <person name="Chuma I."/>
            <person name="Tosa Y."/>
            <person name="Chen Y.H."/>
            <person name="Li J.Y."/>
            <person name="Li M.Y."/>
            <person name="Jade Lu M.Y."/>
            <person name="Nakayashiki H."/>
            <person name="Li W.H."/>
        </authorList>
    </citation>
    <scope>NUCLEOTIDE SEQUENCE [LARGE SCALE GENOMIC DNA]</scope>
    <source>
        <strain evidence="3">MZ5-1-6</strain>
    </source>
</reference>
<evidence type="ECO:0000256" key="1">
    <source>
        <dbReference type="SAM" id="MobiDB-lite"/>
    </source>
</evidence>
<dbReference type="VEuPathDB" id="FungiDB:M_BR32_EuGene_00047711"/>
<feature type="transmembrane region" description="Helical" evidence="2">
    <location>
        <begin position="36"/>
        <end position="59"/>
    </location>
</feature>